<dbReference type="Pfam" id="PF06912">
    <property type="entry name" value="DUF1275"/>
    <property type="match status" value="1"/>
</dbReference>
<dbReference type="InterPro" id="IPR010699">
    <property type="entry name" value="DUF1275"/>
</dbReference>
<dbReference type="PANTHER" id="PTHR37488:SF2">
    <property type="entry name" value="DUF1275 DOMAIN-CONTAINING PROTEIN"/>
    <property type="match status" value="1"/>
</dbReference>
<dbReference type="AlphaFoldDB" id="A0A3N4REM4"/>
<reference evidence="2 3" key="1">
    <citation type="submission" date="2018-11" db="EMBL/GenBank/DDBJ databases">
        <title>Sequencing the genomes of 1000 actinobacteria strains.</title>
        <authorList>
            <person name="Klenk H.-P."/>
        </authorList>
    </citation>
    <scope>NUCLEOTIDE SEQUENCE [LARGE SCALE GENOMIC DNA]</scope>
    <source>
        <strain evidence="2 3">DSM 44781</strain>
    </source>
</reference>
<feature type="transmembrane region" description="Helical" evidence="1">
    <location>
        <begin position="21"/>
        <end position="43"/>
    </location>
</feature>
<feature type="transmembrane region" description="Helical" evidence="1">
    <location>
        <begin position="193"/>
        <end position="211"/>
    </location>
</feature>
<keyword evidence="1" id="KW-0812">Transmembrane</keyword>
<gene>
    <name evidence="2" type="ORF">EDD38_0097</name>
</gene>
<protein>
    <submittedName>
        <fullName evidence="2">Uncharacterized membrane protein YoaK (UPF0700 family)</fullName>
    </submittedName>
</protein>
<feature type="transmembrane region" description="Helical" evidence="1">
    <location>
        <begin position="102"/>
        <end position="123"/>
    </location>
</feature>
<evidence type="ECO:0000313" key="3">
    <source>
        <dbReference type="Proteomes" id="UP000266906"/>
    </source>
</evidence>
<keyword evidence="3" id="KW-1185">Reference proteome</keyword>
<keyword evidence="1" id="KW-1133">Transmembrane helix</keyword>
<dbReference type="PANTHER" id="PTHR37488">
    <property type="entry name" value="DUF1275 DOMAIN-CONTAINING PROTEIN"/>
    <property type="match status" value="1"/>
</dbReference>
<evidence type="ECO:0000313" key="2">
    <source>
        <dbReference type="EMBL" id="RPE31858.1"/>
    </source>
</evidence>
<organism evidence="2 3">
    <name type="scientific">Kitasatospora cineracea</name>
    <dbReference type="NCBI Taxonomy" id="88074"/>
    <lineage>
        <taxon>Bacteria</taxon>
        <taxon>Bacillati</taxon>
        <taxon>Actinomycetota</taxon>
        <taxon>Actinomycetes</taxon>
        <taxon>Kitasatosporales</taxon>
        <taxon>Streptomycetaceae</taxon>
        <taxon>Kitasatospora</taxon>
    </lineage>
</organism>
<feature type="transmembrane region" description="Helical" evidence="1">
    <location>
        <begin position="217"/>
        <end position="234"/>
    </location>
</feature>
<sequence>MTSPASSASVPAAQVHDRHPLALALFALTVVSGLIDAISYLGLGHVFTANMTGNVVVIGFALVGTDGFSITGSLTSLAAFLAGSVLAGRLAAGYGADRRAPWLRAALLAETALQAVAAAVAFTCAPNGAAGYGTAAATALIALLALAMGLRNGTVRKLGVPDLTTTVLTLTLTGLAADSSLAGGDNPRSARRLGAVLAMLAGAAPGAALVIHGHLDWALLAGTVLVGTVALGYRESGRDRRNRRTA</sequence>
<feature type="transmembrane region" description="Helical" evidence="1">
    <location>
        <begin position="55"/>
        <end position="81"/>
    </location>
</feature>
<feature type="transmembrane region" description="Helical" evidence="1">
    <location>
        <begin position="129"/>
        <end position="150"/>
    </location>
</feature>
<dbReference type="Proteomes" id="UP000266906">
    <property type="component" value="Unassembled WGS sequence"/>
</dbReference>
<dbReference type="RefSeq" id="WP_123816993.1">
    <property type="nucleotide sequence ID" value="NZ_RKQG01000001.1"/>
</dbReference>
<proteinExistence type="predicted"/>
<name>A0A3N4REM4_9ACTN</name>
<comment type="caution">
    <text evidence="2">The sequence shown here is derived from an EMBL/GenBank/DDBJ whole genome shotgun (WGS) entry which is preliminary data.</text>
</comment>
<accession>A0A3N4REM4</accession>
<dbReference type="EMBL" id="RKQG01000001">
    <property type="protein sequence ID" value="RPE31858.1"/>
    <property type="molecule type" value="Genomic_DNA"/>
</dbReference>
<evidence type="ECO:0000256" key="1">
    <source>
        <dbReference type="SAM" id="Phobius"/>
    </source>
</evidence>
<keyword evidence="1" id="KW-0472">Membrane</keyword>